<organism evidence="4 5">
    <name type="scientific">Psychroflexus aurantiacus</name>
    <dbReference type="NCBI Taxonomy" id="2709310"/>
    <lineage>
        <taxon>Bacteria</taxon>
        <taxon>Pseudomonadati</taxon>
        <taxon>Bacteroidota</taxon>
        <taxon>Flavobacteriia</taxon>
        <taxon>Flavobacteriales</taxon>
        <taxon>Flavobacteriaceae</taxon>
        <taxon>Psychroflexus</taxon>
    </lineage>
</organism>
<dbReference type="Proteomes" id="UP000478505">
    <property type="component" value="Unassembled WGS sequence"/>
</dbReference>
<reference evidence="4 5" key="1">
    <citation type="submission" date="2020-02" db="EMBL/GenBank/DDBJ databases">
        <title>Flavobacteriaceae Psychroflexus bacterium YR1-1, complete genome.</title>
        <authorList>
            <person name="Li Y."/>
            <person name="Wu S."/>
        </authorList>
    </citation>
    <scope>NUCLEOTIDE SEQUENCE [LARGE SCALE GENOMIC DNA]</scope>
    <source>
        <strain evidence="4 5">YR1-1</strain>
    </source>
</reference>
<dbReference type="NCBIfam" id="TIGR04183">
    <property type="entry name" value="Por_Secre_tail"/>
    <property type="match status" value="1"/>
</dbReference>
<sequence>MIFIKTFFTFSLFCVFVSMQGQFFVSDGTQVSIKGQTNLYADIELVNKGEIIFDPVATGGLYIDAGLDNSTGNLTLNDAILHLGSNTTRADGDQNLIFGDNDTIKFVELAKNSGTYTVTGGLLNITNTFTSNSGTLEAGDKIVLKSTSIQNTALVPESNAGVVNNIRVERFIPAKRGWRMMASPVATEESILKNWQQNGLNPGETGYRPNVGTHITGGTEINGFDQSGTNFPSMYTFNVSNQQWAAIDNTNALKLLNFEPYLILIRGDRSINLQINDTAETETTLEQTGALHIGMKSNTFNAPSNGSFIAIANPYQAPVDMNQVIGASNIYFKNQLWIWIQTDFTSGQYVNISNLADPQPSVTGSNVTEDIQPGQSVFIQTQDDVSGDVSITFNEANKVGQGSLTETFSVETNAASTPDGFLRIGLYNVDSTPFTDVAYDGVIVRFDNQYNNYVDDYDGMKLFNAEESLAITLEDTFLSVNNRKTPSQLDEVINLSVFNLAEDEYVFSIELEGLSSLPDGIMLWDKYLDNYTTLNDQDLINFSVDALVPESIAEDRFALVFENSTLSIEDQFSSNINVYPNPVINDYLTIQFSEGIQNTKTEVEIFSINGVLLKKETYENTGKTLKLTNLNFSSGVYILKIKQGNITNTFKIVKK</sequence>
<evidence type="ECO:0000256" key="1">
    <source>
        <dbReference type="ARBA" id="ARBA00022729"/>
    </source>
</evidence>
<keyword evidence="1 2" id="KW-0732">Signal</keyword>
<comment type="caution">
    <text evidence="4">The sequence shown here is derived from an EMBL/GenBank/DDBJ whole genome shotgun (WGS) entry which is preliminary data.</text>
</comment>
<evidence type="ECO:0000259" key="3">
    <source>
        <dbReference type="Pfam" id="PF18962"/>
    </source>
</evidence>
<dbReference type="EMBL" id="JAAIKD010000002">
    <property type="protein sequence ID" value="NEV93048.1"/>
    <property type="molecule type" value="Genomic_DNA"/>
</dbReference>
<accession>A0A6B3QZ84</accession>
<evidence type="ECO:0000313" key="4">
    <source>
        <dbReference type="EMBL" id="NEV93048.1"/>
    </source>
</evidence>
<name>A0A6B3QZ84_9FLAO</name>
<dbReference type="Pfam" id="PF18962">
    <property type="entry name" value="Por_Secre_tail"/>
    <property type="match status" value="1"/>
</dbReference>
<evidence type="ECO:0000256" key="2">
    <source>
        <dbReference type="SAM" id="SignalP"/>
    </source>
</evidence>
<dbReference type="RefSeq" id="WP_164003787.1">
    <property type="nucleotide sequence ID" value="NZ_JAAIKD010000002.1"/>
</dbReference>
<proteinExistence type="predicted"/>
<dbReference type="InterPro" id="IPR026444">
    <property type="entry name" value="Secre_tail"/>
</dbReference>
<dbReference type="AlphaFoldDB" id="A0A6B3QZ84"/>
<keyword evidence="5" id="KW-1185">Reference proteome</keyword>
<feature type="signal peptide" evidence="2">
    <location>
        <begin position="1"/>
        <end position="20"/>
    </location>
</feature>
<gene>
    <name evidence="4" type="ORF">G3567_02660</name>
</gene>
<feature type="chain" id="PRO_5025590212" evidence="2">
    <location>
        <begin position="21"/>
        <end position="655"/>
    </location>
</feature>
<evidence type="ECO:0000313" key="5">
    <source>
        <dbReference type="Proteomes" id="UP000478505"/>
    </source>
</evidence>
<feature type="domain" description="Secretion system C-terminal sorting" evidence="3">
    <location>
        <begin position="578"/>
        <end position="652"/>
    </location>
</feature>
<protein>
    <submittedName>
        <fullName evidence="4">T9SS type A sorting domain-containing protein</fullName>
    </submittedName>
</protein>